<proteinExistence type="predicted"/>
<evidence type="ECO:0000256" key="1">
    <source>
        <dbReference type="SAM" id="Phobius"/>
    </source>
</evidence>
<name>A0A1W7A9V7_9STAP</name>
<feature type="transmembrane region" description="Helical" evidence="1">
    <location>
        <begin position="7"/>
        <end position="25"/>
    </location>
</feature>
<gene>
    <name evidence="2" type="ORF">MCCS_07850</name>
</gene>
<dbReference type="RefSeq" id="WP_086042100.1">
    <property type="nucleotide sequence ID" value="NZ_CBCRZA010000001.1"/>
</dbReference>
<feature type="transmembrane region" description="Helical" evidence="1">
    <location>
        <begin position="78"/>
        <end position="98"/>
    </location>
</feature>
<keyword evidence="1" id="KW-1133">Transmembrane helix</keyword>
<keyword evidence="1" id="KW-0812">Transmembrane</keyword>
<dbReference type="EMBL" id="CP021059">
    <property type="protein sequence ID" value="ARQ06433.1"/>
    <property type="molecule type" value="Genomic_DNA"/>
</dbReference>
<dbReference type="InterPro" id="IPR025917">
    <property type="entry name" value="YuiB"/>
</dbReference>
<dbReference type="KEGG" id="mcak:MCCS_07850"/>
<protein>
    <submittedName>
        <fullName evidence="2">Uncharacterized protein</fullName>
    </submittedName>
</protein>
<keyword evidence="3" id="KW-1185">Reference proteome</keyword>
<organism evidence="2 3">
    <name type="scientific">Macrococcoides canis</name>
    <dbReference type="NCBI Taxonomy" id="1855823"/>
    <lineage>
        <taxon>Bacteria</taxon>
        <taxon>Bacillati</taxon>
        <taxon>Bacillota</taxon>
        <taxon>Bacilli</taxon>
        <taxon>Bacillales</taxon>
        <taxon>Staphylococcaceae</taxon>
        <taxon>Macrococcoides</taxon>
    </lineage>
</organism>
<accession>A0A1W7A9V7</accession>
<evidence type="ECO:0000313" key="3">
    <source>
        <dbReference type="Proteomes" id="UP000194154"/>
    </source>
</evidence>
<dbReference type="AlphaFoldDB" id="A0A1W7A9V7"/>
<dbReference type="GeneID" id="35294920"/>
<sequence>MTALLQLIISTLLFFVLFFGIAFILNMLLKSTWIMTVLYPFVVFAIVDKISTADYILKPKFAISQLIRGITHLMPADIIMLSGGFIGAVTAGFVIRNLRRSGYSMF</sequence>
<reference evidence="2 3" key="1">
    <citation type="journal article" date="2017" name="Int. J. Syst. Evol. Microbiol.">
        <title>Macrococcus canis sp. nov., a skin bacterium associated with infections in dogs.</title>
        <authorList>
            <person name="Gobeli Brawand S."/>
            <person name="Cotting K."/>
            <person name="Gomez-Sanz E."/>
            <person name="Collaud A."/>
            <person name="Thomann A."/>
            <person name="Brodard I."/>
            <person name="Rodriguez-Campos S."/>
            <person name="Strauss C."/>
            <person name="Perreten V."/>
        </authorList>
    </citation>
    <scope>NUCLEOTIDE SEQUENCE [LARGE SCALE GENOMIC DNA]</scope>
    <source>
        <strain evidence="2 3">KM45013</strain>
    </source>
</reference>
<dbReference type="Proteomes" id="UP000194154">
    <property type="component" value="Chromosome"/>
</dbReference>
<evidence type="ECO:0000313" key="2">
    <source>
        <dbReference type="EMBL" id="ARQ06433.1"/>
    </source>
</evidence>
<dbReference type="STRING" id="1855823.MCCS_07850"/>
<dbReference type="Pfam" id="PF14068">
    <property type="entry name" value="YuiB"/>
    <property type="match status" value="1"/>
</dbReference>
<dbReference type="OrthoDB" id="2382309at2"/>
<keyword evidence="1" id="KW-0472">Membrane</keyword>